<evidence type="ECO:0000313" key="3">
    <source>
        <dbReference type="Proteomes" id="UP000016936"/>
    </source>
</evidence>
<reference evidence="3" key="2">
    <citation type="journal article" date="2013" name="PLoS Genet.">
        <title>Comparative genome structure, secondary metabolite, and effector coding capacity across Cochliobolus pathogens.</title>
        <authorList>
            <person name="Condon B.J."/>
            <person name="Leng Y."/>
            <person name="Wu D."/>
            <person name="Bushley K.E."/>
            <person name="Ohm R.A."/>
            <person name="Otillar R."/>
            <person name="Martin J."/>
            <person name="Schackwitz W."/>
            <person name="Grimwood J."/>
            <person name="MohdZainudin N."/>
            <person name="Xue C."/>
            <person name="Wang R."/>
            <person name="Manning V.A."/>
            <person name="Dhillon B."/>
            <person name="Tu Z.J."/>
            <person name="Steffenson B.J."/>
            <person name="Salamov A."/>
            <person name="Sun H."/>
            <person name="Lowry S."/>
            <person name="LaButti K."/>
            <person name="Han J."/>
            <person name="Copeland A."/>
            <person name="Lindquist E."/>
            <person name="Barry K."/>
            <person name="Schmutz J."/>
            <person name="Baker S.E."/>
            <person name="Ciuffetti L.M."/>
            <person name="Grigoriev I.V."/>
            <person name="Zhong S."/>
            <person name="Turgeon B.G."/>
        </authorList>
    </citation>
    <scope>NUCLEOTIDE SEQUENCE [LARGE SCALE GENOMIC DNA]</scope>
    <source>
        <strain evidence="3">C5 / ATCC 48332 / race O</strain>
    </source>
</reference>
<name>M2TMH5_COCH5</name>
<dbReference type="OMA" id="SAGCICK"/>
<organism evidence="2 3">
    <name type="scientific">Cochliobolus heterostrophus (strain C5 / ATCC 48332 / race O)</name>
    <name type="common">Southern corn leaf blight fungus</name>
    <name type="synonym">Bipolaris maydis</name>
    <dbReference type="NCBI Taxonomy" id="701091"/>
    <lineage>
        <taxon>Eukaryota</taxon>
        <taxon>Fungi</taxon>
        <taxon>Dikarya</taxon>
        <taxon>Ascomycota</taxon>
        <taxon>Pezizomycotina</taxon>
        <taxon>Dothideomycetes</taxon>
        <taxon>Pleosporomycetidae</taxon>
        <taxon>Pleosporales</taxon>
        <taxon>Pleosporineae</taxon>
        <taxon>Pleosporaceae</taxon>
        <taxon>Bipolaris</taxon>
    </lineage>
</organism>
<evidence type="ECO:0000256" key="1">
    <source>
        <dbReference type="SAM" id="MobiDB-lite"/>
    </source>
</evidence>
<feature type="region of interest" description="Disordered" evidence="1">
    <location>
        <begin position="30"/>
        <end position="68"/>
    </location>
</feature>
<proteinExistence type="predicted"/>
<protein>
    <submittedName>
        <fullName evidence="2">Uncharacterized protein</fullName>
    </submittedName>
</protein>
<reference evidence="2 3" key="1">
    <citation type="journal article" date="2012" name="PLoS Pathog.">
        <title>Diverse lifestyles and strategies of plant pathogenesis encoded in the genomes of eighteen Dothideomycetes fungi.</title>
        <authorList>
            <person name="Ohm R.A."/>
            <person name="Feau N."/>
            <person name="Henrissat B."/>
            <person name="Schoch C.L."/>
            <person name="Horwitz B.A."/>
            <person name="Barry K.W."/>
            <person name="Condon B.J."/>
            <person name="Copeland A.C."/>
            <person name="Dhillon B."/>
            <person name="Glaser F."/>
            <person name="Hesse C.N."/>
            <person name="Kosti I."/>
            <person name="LaButti K."/>
            <person name="Lindquist E.A."/>
            <person name="Lucas S."/>
            <person name="Salamov A.A."/>
            <person name="Bradshaw R.E."/>
            <person name="Ciuffetti L."/>
            <person name="Hamelin R.C."/>
            <person name="Kema G.H.J."/>
            <person name="Lawrence C."/>
            <person name="Scott J.A."/>
            <person name="Spatafora J.W."/>
            <person name="Turgeon B.G."/>
            <person name="de Wit P.J.G.M."/>
            <person name="Zhong S."/>
            <person name="Goodwin S.B."/>
            <person name="Grigoriev I.V."/>
        </authorList>
    </citation>
    <scope>NUCLEOTIDE SEQUENCE [LARGE SCALE GENOMIC DNA]</scope>
    <source>
        <strain evidence="3">C5 / ATCC 48332 / race O</strain>
    </source>
</reference>
<keyword evidence="3" id="KW-1185">Reference proteome</keyword>
<evidence type="ECO:0000313" key="2">
    <source>
        <dbReference type="EMBL" id="EMD87729.1"/>
    </source>
</evidence>
<dbReference type="AlphaFoldDB" id="M2TMH5"/>
<dbReference type="OrthoDB" id="3690070at2759"/>
<dbReference type="Proteomes" id="UP000016936">
    <property type="component" value="Unassembled WGS sequence"/>
</dbReference>
<accession>M2TMH5</accession>
<gene>
    <name evidence="2" type="ORF">COCHEDRAFT_1143194</name>
</gene>
<feature type="compositionally biased region" description="Polar residues" evidence="1">
    <location>
        <begin position="30"/>
        <end position="42"/>
    </location>
</feature>
<dbReference type="EMBL" id="KB445581">
    <property type="protein sequence ID" value="EMD87729.1"/>
    <property type="molecule type" value="Genomic_DNA"/>
</dbReference>
<sequence length="131" mass="14408">MEREVGNTEGQAVHDDVSLNFFHHEIDLPATTSDSRQYTQTDCPAHDLSSSEPPRPKIPPGIHPSQRLEYTPCSDLPLGLSGGCRVGTSASAGCICKYNPDILKDKVISEMEILIKEAKQDGEKQQEERST</sequence>
<dbReference type="HOGENOM" id="CLU_136308_0_0_1"/>